<dbReference type="AlphaFoldDB" id="A0A5A8F845"/>
<dbReference type="Gene3D" id="3.60.15.10">
    <property type="entry name" value="Ribonuclease Z/Hydroxyacylglutathione hydrolase-like"/>
    <property type="match status" value="1"/>
</dbReference>
<dbReference type="CDD" id="cd06262">
    <property type="entry name" value="metallo-hydrolase-like_MBL-fold"/>
    <property type="match status" value="1"/>
</dbReference>
<dbReference type="InterPro" id="IPR001279">
    <property type="entry name" value="Metallo-B-lactamas"/>
</dbReference>
<protein>
    <submittedName>
        <fullName evidence="3">MBL fold metallo-hydrolase</fullName>
    </submittedName>
</protein>
<comment type="caution">
    <text evidence="3">The sequence shown here is derived from an EMBL/GenBank/DDBJ whole genome shotgun (WGS) entry which is preliminary data.</text>
</comment>
<name>A0A5A8F845_9BACT</name>
<dbReference type="PANTHER" id="PTHR42951:SF4">
    <property type="entry name" value="ACYL-COENZYME A THIOESTERASE MBLAC2"/>
    <property type="match status" value="1"/>
</dbReference>
<dbReference type="InterPro" id="IPR036866">
    <property type="entry name" value="RibonucZ/Hydroxyglut_hydro"/>
</dbReference>
<evidence type="ECO:0000313" key="3">
    <source>
        <dbReference type="EMBL" id="KAA0259398.1"/>
    </source>
</evidence>
<dbReference type="GO" id="GO:0016787">
    <property type="term" value="F:hydrolase activity"/>
    <property type="evidence" value="ECO:0007669"/>
    <property type="project" value="UniProtKB-KW"/>
</dbReference>
<organism evidence="3 4">
    <name type="scientific">Deferribacter autotrophicus</name>
    <dbReference type="NCBI Taxonomy" id="500465"/>
    <lineage>
        <taxon>Bacteria</taxon>
        <taxon>Pseudomonadati</taxon>
        <taxon>Deferribacterota</taxon>
        <taxon>Deferribacteres</taxon>
        <taxon>Deferribacterales</taxon>
        <taxon>Deferribacteraceae</taxon>
        <taxon>Deferribacter</taxon>
    </lineage>
</organism>
<keyword evidence="4" id="KW-1185">Reference proteome</keyword>
<dbReference type="EMBL" id="VFJB01000001">
    <property type="protein sequence ID" value="KAA0259398.1"/>
    <property type="molecule type" value="Genomic_DNA"/>
</dbReference>
<comment type="similarity">
    <text evidence="1">Belongs to the metallo-beta-lactamase superfamily. Class-B beta-lactamase family.</text>
</comment>
<dbReference type="Proteomes" id="UP000322876">
    <property type="component" value="Unassembled WGS sequence"/>
</dbReference>
<dbReference type="SUPFAM" id="SSF56281">
    <property type="entry name" value="Metallo-hydrolase/oxidoreductase"/>
    <property type="match status" value="1"/>
</dbReference>
<dbReference type="Pfam" id="PF00753">
    <property type="entry name" value="Lactamase_B"/>
    <property type="match status" value="1"/>
</dbReference>
<dbReference type="PANTHER" id="PTHR42951">
    <property type="entry name" value="METALLO-BETA-LACTAMASE DOMAIN-CONTAINING"/>
    <property type="match status" value="1"/>
</dbReference>
<dbReference type="GO" id="GO:0017001">
    <property type="term" value="P:antibiotic catabolic process"/>
    <property type="evidence" value="ECO:0007669"/>
    <property type="project" value="UniProtKB-ARBA"/>
</dbReference>
<proteinExistence type="inferred from homology"/>
<dbReference type="SMART" id="SM00849">
    <property type="entry name" value="Lactamase_B"/>
    <property type="match status" value="1"/>
</dbReference>
<reference evidence="3 4" key="1">
    <citation type="submission" date="2019-06" db="EMBL/GenBank/DDBJ databases">
        <title>Genomic insights into carbon and energy metabolism of Deferribacter autotrophicus revealed new metabolic traits in the phylum Deferribacteres.</title>
        <authorList>
            <person name="Slobodkin A.I."/>
            <person name="Slobodkina G.B."/>
            <person name="Allioux M."/>
            <person name="Alain K."/>
            <person name="Jebbar M."/>
            <person name="Shadrin V."/>
            <person name="Kublanov I.V."/>
            <person name="Toshchakov S.V."/>
            <person name="Bonch-Osmolovskaya E.A."/>
        </authorList>
    </citation>
    <scope>NUCLEOTIDE SEQUENCE [LARGE SCALE GENOMIC DNA]</scope>
    <source>
        <strain evidence="3 4">SL50</strain>
    </source>
</reference>
<dbReference type="InterPro" id="IPR050855">
    <property type="entry name" value="NDM-1-like"/>
</dbReference>
<dbReference type="OrthoDB" id="9802248at2"/>
<accession>A0A5A8F845</accession>
<evidence type="ECO:0000259" key="2">
    <source>
        <dbReference type="SMART" id="SM00849"/>
    </source>
</evidence>
<feature type="domain" description="Metallo-beta-lactamase" evidence="2">
    <location>
        <begin position="25"/>
        <end position="232"/>
    </location>
</feature>
<sequence>MASLFNIGGAVIKKYTVDTPYPVGPVHFYVKEYDDFLVLFDTGPNTNHAKEFLKQSIDLSKLKYLFVTHCHADHYGLIQFIKENSDAEIFISKYDLFRLYNLDLRIKAMSRILKEIGMADTTIEKIIGVLCMFAKEVPVPDGIRVLEEADDILEDLKISYVRCPGHSQSDIVYLLDGKAITGDVFLNGIFQTPLLDIDADYEDDRFINYLYFCDTIKKMKELEKKYEFLPGHRDYIDSVDERVKFYVSKMCERMVSLKKYLKLGDILKALKTIIPEPDAEPFKTYIKLSEILFFKDFYENPKLLLDSLKDAKIVIDNKDIMMCTD</sequence>
<evidence type="ECO:0000313" key="4">
    <source>
        <dbReference type="Proteomes" id="UP000322876"/>
    </source>
</evidence>
<evidence type="ECO:0000256" key="1">
    <source>
        <dbReference type="ARBA" id="ARBA00005250"/>
    </source>
</evidence>
<gene>
    <name evidence="3" type="ORF">FHQ18_00535</name>
</gene>
<keyword evidence="3" id="KW-0378">Hydrolase</keyword>